<evidence type="ECO:0000313" key="2">
    <source>
        <dbReference type="Proteomes" id="UP000290439"/>
    </source>
</evidence>
<proteinExistence type="predicted"/>
<reference evidence="1 2" key="1">
    <citation type="submission" date="2019-02" db="EMBL/GenBank/DDBJ databases">
        <authorList>
            <consortium name="Pathogen Informatics"/>
        </authorList>
    </citation>
    <scope>NUCLEOTIDE SEQUENCE [LARGE SCALE GENOMIC DNA]</scope>
    <source>
        <strain evidence="1 2">3012STDY6756504</strain>
    </source>
</reference>
<organism evidence="1 2">
    <name type="scientific">Nocardia cyriacigeorgica</name>
    <dbReference type="NCBI Taxonomy" id="135487"/>
    <lineage>
        <taxon>Bacteria</taxon>
        <taxon>Bacillati</taxon>
        <taxon>Actinomycetota</taxon>
        <taxon>Actinomycetes</taxon>
        <taxon>Mycobacteriales</taxon>
        <taxon>Nocardiaceae</taxon>
        <taxon>Nocardia</taxon>
    </lineage>
</organism>
<name>A0A4U8VZ52_9NOCA</name>
<sequence length="38" mass="3985">MAWVTFVRSGPFDGPGSHLLTCANANATRGFDEVFAAA</sequence>
<accession>A0A4U8VZ52</accession>
<dbReference type="EMBL" id="LR215973">
    <property type="protein sequence ID" value="VFA97304.1"/>
    <property type="molecule type" value="Genomic_DNA"/>
</dbReference>
<dbReference type="AlphaFoldDB" id="A0A4U8VZ52"/>
<dbReference type="Proteomes" id="UP000290439">
    <property type="component" value="Chromosome"/>
</dbReference>
<gene>
    <name evidence="1" type="ORF">NCTC10797_01064</name>
</gene>
<evidence type="ECO:0000313" key="1">
    <source>
        <dbReference type="EMBL" id="VFA97304.1"/>
    </source>
</evidence>
<protein>
    <submittedName>
        <fullName evidence="1">Uncharacterized protein</fullName>
    </submittedName>
</protein>